<evidence type="ECO:0000256" key="1">
    <source>
        <dbReference type="SAM" id="Phobius"/>
    </source>
</evidence>
<proteinExistence type="predicted"/>
<accession>A0AA42DMN9</accession>
<evidence type="ECO:0000313" key="2">
    <source>
        <dbReference type="EMBL" id="MDA3732007.1"/>
    </source>
</evidence>
<keyword evidence="3" id="KW-1185">Reference proteome</keyword>
<evidence type="ECO:0000313" key="3">
    <source>
        <dbReference type="Proteomes" id="UP001169242"/>
    </source>
</evidence>
<gene>
    <name evidence="2" type="ORF">PBV87_10995</name>
</gene>
<keyword evidence="1" id="KW-1133">Transmembrane helix</keyword>
<reference evidence="2" key="1">
    <citation type="journal article" date="2023" name="Int. J. Syst. Evol. Microbiol.">
        <title>&lt;i&gt;Holtiella tumoricola&lt;/i&gt; gen. nov. sp. nov., isolated from a human clinical sample.</title>
        <authorList>
            <person name="Allen-Vercoe E."/>
            <person name="Daigneault M.C."/>
            <person name="Vancuren S.J."/>
            <person name="Cochrane K."/>
            <person name="O'Neal L.L."/>
            <person name="Sankaranarayanan K."/>
            <person name="Lawson P.A."/>
        </authorList>
    </citation>
    <scope>NUCLEOTIDE SEQUENCE</scope>
    <source>
        <strain evidence="2">CC70A</strain>
    </source>
</reference>
<organism evidence="2 3">
    <name type="scientific">Holtiella tumoricola</name>
    <dbReference type="NCBI Taxonomy" id="3018743"/>
    <lineage>
        <taxon>Bacteria</taxon>
        <taxon>Bacillati</taxon>
        <taxon>Bacillota</taxon>
        <taxon>Clostridia</taxon>
        <taxon>Lachnospirales</taxon>
        <taxon>Cellulosilyticaceae</taxon>
        <taxon>Holtiella</taxon>
    </lineage>
</organism>
<dbReference type="RefSeq" id="WP_154668822.1">
    <property type="nucleotide sequence ID" value="NZ_JAQIFT010000044.1"/>
</dbReference>
<comment type="caution">
    <text evidence="2">The sequence shown here is derived from an EMBL/GenBank/DDBJ whole genome shotgun (WGS) entry which is preliminary data.</text>
</comment>
<dbReference type="AlphaFoldDB" id="A0AA42DMN9"/>
<keyword evidence="1" id="KW-0812">Transmembrane</keyword>
<keyword evidence="1" id="KW-0472">Membrane</keyword>
<sequence length="56" mass="6174">MKNCMLDSSNLQWIILIVVASLFILNCAGEEKAEDISSILIVAGFILAFLSKDRIC</sequence>
<dbReference type="Proteomes" id="UP001169242">
    <property type="component" value="Unassembled WGS sequence"/>
</dbReference>
<feature type="transmembrane region" description="Helical" evidence="1">
    <location>
        <begin position="35"/>
        <end position="51"/>
    </location>
</feature>
<name>A0AA42DMN9_9FIRM</name>
<protein>
    <submittedName>
        <fullName evidence="2">Uncharacterized protein</fullName>
    </submittedName>
</protein>
<feature type="transmembrane region" description="Helical" evidence="1">
    <location>
        <begin position="12"/>
        <end position="29"/>
    </location>
</feature>
<dbReference type="EMBL" id="JAQIFT010000044">
    <property type="protein sequence ID" value="MDA3732007.1"/>
    <property type="molecule type" value="Genomic_DNA"/>
</dbReference>